<proteinExistence type="predicted"/>
<dbReference type="EMBL" id="JBHUMQ010000042">
    <property type="protein sequence ID" value="MFD2695339.1"/>
    <property type="molecule type" value="Genomic_DNA"/>
</dbReference>
<evidence type="ECO:0000313" key="2">
    <source>
        <dbReference type="Proteomes" id="UP001597399"/>
    </source>
</evidence>
<evidence type="ECO:0000313" key="1">
    <source>
        <dbReference type="EMBL" id="MFD2695339.1"/>
    </source>
</evidence>
<dbReference type="RefSeq" id="WP_253062572.1">
    <property type="nucleotide sequence ID" value="NZ_JAMXWM010000014.1"/>
</dbReference>
<reference evidence="2" key="1">
    <citation type="journal article" date="2019" name="Int. J. Syst. Evol. Microbiol.">
        <title>The Global Catalogue of Microorganisms (GCM) 10K type strain sequencing project: providing services to taxonomists for standard genome sequencing and annotation.</title>
        <authorList>
            <consortium name="The Broad Institute Genomics Platform"/>
            <consortium name="The Broad Institute Genome Sequencing Center for Infectious Disease"/>
            <person name="Wu L."/>
            <person name="Ma J."/>
        </authorList>
    </citation>
    <scope>NUCLEOTIDE SEQUENCE [LARGE SCALE GENOMIC DNA]</scope>
    <source>
        <strain evidence="2">TISTR 2466</strain>
    </source>
</reference>
<protein>
    <submittedName>
        <fullName evidence="1">Uncharacterized protein</fullName>
    </submittedName>
</protein>
<name>A0ABW5S8A1_9BACL</name>
<organism evidence="1 2">
    <name type="scientific">Sporolactobacillus shoreicorticis</name>
    <dbReference type="NCBI Taxonomy" id="1923877"/>
    <lineage>
        <taxon>Bacteria</taxon>
        <taxon>Bacillati</taxon>
        <taxon>Bacillota</taxon>
        <taxon>Bacilli</taxon>
        <taxon>Bacillales</taxon>
        <taxon>Sporolactobacillaceae</taxon>
        <taxon>Sporolactobacillus</taxon>
    </lineage>
</organism>
<dbReference type="Proteomes" id="UP001597399">
    <property type="component" value="Unassembled WGS sequence"/>
</dbReference>
<keyword evidence="2" id="KW-1185">Reference proteome</keyword>
<comment type="caution">
    <text evidence="1">The sequence shown here is derived from an EMBL/GenBank/DDBJ whole genome shotgun (WGS) entry which is preliminary data.</text>
</comment>
<gene>
    <name evidence="1" type="ORF">ACFSUE_17175</name>
</gene>
<sequence>MSDVKFKNVSLGNGWTIDLPEAYSAFKSIENTQSYTVLDEDHTLGLIFSLTDTSIQIHDVGYDSNPLIDFKDKKITINVSEDHFEDD</sequence>
<accession>A0ABW5S8A1</accession>